<dbReference type="AlphaFoldDB" id="A0A250XBC8"/>
<dbReference type="STRING" id="1157962.A0A250XBC8"/>
<comment type="caution">
    <text evidence="3">The sequence shown here is derived from an EMBL/GenBank/DDBJ whole genome shotgun (WGS) entry which is preliminary data.</text>
</comment>
<gene>
    <name evidence="3" type="ORF">CEUSTIGMA_g7832.t1</name>
</gene>
<accession>A0A250XBC8</accession>
<dbReference type="InterPro" id="IPR055089">
    <property type="entry name" value="COP9_N"/>
</dbReference>
<organism evidence="3 4">
    <name type="scientific">Chlamydomonas eustigma</name>
    <dbReference type="NCBI Taxonomy" id="1157962"/>
    <lineage>
        <taxon>Eukaryota</taxon>
        <taxon>Viridiplantae</taxon>
        <taxon>Chlorophyta</taxon>
        <taxon>core chlorophytes</taxon>
        <taxon>Chlorophyceae</taxon>
        <taxon>CS clade</taxon>
        <taxon>Chlamydomonadales</taxon>
        <taxon>Chlamydomonadaceae</taxon>
        <taxon>Chlamydomonas</taxon>
    </lineage>
</organism>
<protein>
    <recommendedName>
        <fullName evidence="2">COP9 signalosome complex subunit 3 N-terminal helical repeats domain-containing protein</fullName>
    </recommendedName>
</protein>
<name>A0A250XBC8_9CHLO</name>
<evidence type="ECO:0000259" key="2">
    <source>
        <dbReference type="Pfam" id="PF22788"/>
    </source>
</evidence>
<dbReference type="GO" id="GO:0008180">
    <property type="term" value="C:COP9 signalosome"/>
    <property type="evidence" value="ECO:0007669"/>
    <property type="project" value="TreeGrafter"/>
</dbReference>
<dbReference type="OrthoDB" id="29061at2759"/>
<dbReference type="GO" id="GO:0006511">
    <property type="term" value="P:ubiquitin-dependent protein catabolic process"/>
    <property type="evidence" value="ECO:0007669"/>
    <property type="project" value="TreeGrafter"/>
</dbReference>
<dbReference type="EMBL" id="BEGY01000051">
    <property type="protein sequence ID" value="GAX80393.1"/>
    <property type="molecule type" value="Genomic_DNA"/>
</dbReference>
<reference evidence="3 4" key="1">
    <citation type="submission" date="2017-08" db="EMBL/GenBank/DDBJ databases">
        <title>Acidophilic green algal genome provides insights into adaptation to an acidic environment.</title>
        <authorList>
            <person name="Hirooka S."/>
            <person name="Hirose Y."/>
            <person name="Kanesaki Y."/>
            <person name="Higuchi S."/>
            <person name="Fujiwara T."/>
            <person name="Onuma R."/>
            <person name="Era A."/>
            <person name="Ohbayashi R."/>
            <person name="Uzuka A."/>
            <person name="Nozaki H."/>
            <person name="Yoshikawa H."/>
            <person name="Miyagishima S.Y."/>
        </authorList>
    </citation>
    <scope>NUCLEOTIDE SEQUENCE [LARGE SCALE GENOMIC DNA]</scope>
    <source>
        <strain evidence="3 4">NIES-2499</strain>
    </source>
</reference>
<dbReference type="PANTHER" id="PTHR10758:SF1">
    <property type="entry name" value="COP9 SIGNALOSOME COMPLEX SUBUNIT 3"/>
    <property type="match status" value="1"/>
</dbReference>
<dbReference type="PANTHER" id="PTHR10758">
    <property type="entry name" value="26S PROTEASOME NON-ATPASE REGULATORY SUBUNIT 3/COP9 SIGNALOSOME COMPLEX SUBUNIT 3"/>
    <property type="match status" value="1"/>
</dbReference>
<keyword evidence="1" id="KW-0963">Cytoplasm</keyword>
<feature type="domain" description="COP9 signalosome complex subunit 3 N-terminal helical repeats" evidence="2">
    <location>
        <begin position="19"/>
        <end position="190"/>
    </location>
</feature>
<dbReference type="Pfam" id="PF22788">
    <property type="entry name" value="COP9_hel_rpt"/>
    <property type="match status" value="1"/>
</dbReference>
<dbReference type="InterPro" id="IPR050756">
    <property type="entry name" value="CSN3"/>
</dbReference>
<keyword evidence="4" id="KW-1185">Reference proteome</keyword>
<proteinExistence type="predicted"/>
<evidence type="ECO:0000313" key="4">
    <source>
        <dbReference type="Proteomes" id="UP000232323"/>
    </source>
</evidence>
<evidence type="ECO:0000313" key="3">
    <source>
        <dbReference type="EMBL" id="GAX80393.1"/>
    </source>
</evidence>
<sequence length="215" mass="23752">MLFLLDAQSRSGINAGDLNFVDNASRFFRLCAGTQIRLAPEITVHLGKSLKEHILAAGCPRVGILPLLNALRKLQPNREHVTPLHADFFQVCLLSKVYNAAHEVLLDDIFDVDPHTTCMTPTDLFSYCYYGGMLAAGSKMYSRALELLMQALTAPAVVANAIVLAAYKKLILISLIHSGKSISLPKFTSARVKYLLESRWQGVSRAEYCLPNTRS</sequence>
<dbReference type="Proteomes" id="UP000232323">
    <property type="component" value="Unassembled WGS sequence"/>
</dbReference>
<evidence type="ECO:0000256" key="1">
    <source>
        <dbReference type="ARBA" id="ARBA00022490"/>
    </source>
</evidence>